<dbReference type="PANTHER" id="PTHR24220">
    <property type="entry name" value="IMPORT ATP-BINDING PROTEIN"/>
    <property type="match status" value="1"/>
</dbReference>
<feature type="domain" description="ABC transporter" evidence="3">
    <location>
        <begin position="7"/>
        <end position="211"/>
    </location>
</feature>
<evidence type="ECO:0000256" key="1">
    <source>
        <dbReference type="ARBA" id="ARBA00022741"/>
    </source>
</evidence>
<protein>
    <submittedName>
        <fullName evidence="4">Putative ABC transport system ATP-binding protein</fullName>
    </submittedName>
</protein>
<dbReference type="InterPro" id="IPR015854">
    <property type="entry name" value="ABC_transpr_LolD-like"/>
</dbReference>
<dbReference type="AlphaFoldDB" id="A0A1H7QB66"/>
<dbReference type="InterPro" id="IPR003439">
    <property type="entry name" value="ABC_transporter-like_ATP-bd"/>
</dbReference>
<dbReference type="PANTHER" id="PTHR24220:SF659">
    <property type="entry name" value="TRANSPORTER, PUTATIVE-RELATED"/>
    <property type="match status" value="1"/>
</dbReference>
<dbReference type="SMART" id="SM00382">
    <property type="entry name" value="AAA"/>
    <property type="match status" value="1"/>
</dbReference>
<dbReference type="PROSITE" id="PS00211">
    <property type="entry name" value="ABC_TRANSPORTER_1"/>
    <property type="match status" value="1"/>
</dbReference>
<gene>
    <name evidence="4" type="ORF">SAMN05661044_02535</name>
</gene>
<evidence type="ECO:0000313" key="4">
    <source>
        <dbReference type="EMBL" id="SEL45401.1"/>
    </source>
</evidence>
<dbReference type="InterPro" id="IPR017871">
    <property type="entry name" value="ABC_transporter-like_CS"/>
</dbReference>
<dbReference type="OrthoDB" id="9782239at2"/>
<keyword evidence="2 4" id="KW-0067">ATP-binding</keyword>
<evidence type="ECO:0000259" key="3">
    <source>
        <dbReference type="PROSITE" id="PS50893"/>
    </source>
</evidence>
<evidence type="ECO:0000256" key="2">
    <source>
        <dbReference type="ARBA" id="ARBA00022840"/>
    </source>
</evidence>
<reference evidence="5" key="1">
    <citation type="submission" date="2016-10" db="EMBL/GenBank/DDBJ databases">
        <authorList>
            <person name="Varghese N."/>
            <person name="Submissions S."/>
        </authorList>
    </citation>
    <scope>NUCLEOTIDE SEQUENCE [LARGE SCALE GENOMIC DNA]</scope>
    <source>
        <strain evidence="5">DSM 18733</strain>
    </source>
</reference>
<keyword evidence="5" id="KW-1185">Reference proteome</keyword>
<dbReference type="RefSeq" id="WP_093324696.1">
    <property type="nucleotide sequence ID" value="NZ_FOAF01000002.1"/>
</dbReference>
<dbReference type="Pfam" id="PF00005">
    <property type="entry name" value="ABC_tran"/>
    <property type="match status" value="1"/>
</dbReference>
<keyword evidence="1" id="KW-0547">Nucleotide-binding</keyword>
<dbReference type="InterPro" id="IPR003593">
    <property type="entry name" value="AAA+_ATPase"/>
</dbReference>
<organism evidence="4 5">
    <name type="scientific">Olivibacter domesticus</name>
    <name type="common">Pseudosphingobacterium domesticum</name>
    <dbReference type="NCBI Taxonomy" id="407022"/>
    <lineage>
        <taxon>Bacteria</taxon>
        <taxon>Pseudomonadati</taxon>
        <taxon>Bacteroidota</taxon>
        <taxon>Sphingobacteriia</taxon>
        <taxon>Sphingobacteriales</taxon>
        <taxon>Sphingobacteriaceae</taxon>
        <taxon>Olivibacter</taxon>
    </lineage>
</organism>
<name>A0A1H7QB66_OLID1</name>
<accession>A0A1H7QB66</accession>
<dbReference type="PROSITE" id="PS50893">
    <property type="entry name" value="ABC_TRANSPORTER_2"/>
    <property type="match status" value="1"/>
</dbReference>
<dbReference type="InterPro" id="IPR027417">
    <property type="entry name" value="P-loop_NTPase"/>
</dbReference>
<dbReference type="GO" id="GO:0016887">
    <property type="term" value="F:ATP hydrolysis activity"/>
    <property type="evidence" value="ECO:0007669"/>
    <property type="project" value="InterPro"/>
</dbReference>
<dbReference type="EMBL" id="FOAF01000002">
    <property type="protein sequence ID" value="SEL45401.1"/>
    <property type="molecule type" value="Genomic_DNA"/>
</dbReference>
<dbReference type="SUPFAM" id="SSF52540">
    <property type="entry name" value="P-loop containing nucleoside triphosphate hydrolases"/>
    <property type="match status" value="1"/>
</dbReference>
<sequence>MIDVREIKTNTLSHSYKNGHTITFQPFILKQGQPCLITGKSGSGKTTLLHLLCGLLRPQRGAVHIFGTAIYQLPNRALDHFRGTSIGIIFQKPHLLPSLTVQENLTLAQMLAGLKKDTARQHDLLNKLGILEKANSYPVQLSQGQAQRVAIARALINRPKLLVADEPTSSLDDSNAESVLNLLITQTVDNETSLIIATHDQRIKSRISTLYQL</sequence>
<proteinExistence type="predicted"/>
<dbReference type="GO" id="GO:0005524">
    <property type="term" value="F:ATP binding"/>
    <property type="evidence" value="ECO:0007669"/>
    <property type="project" value="UniProtKB-KW"/>
</dbReference>
<dbReference type="Proteomes" id="UP000199421">
    <property type="component" value="Unassembled WGS sequence"/>
</dbReference>
<dbReference type="Gene3D" id="3.40.50.300">
    <property type="entry name" value="P-loop containing nucleotide triphosphate hydrolases"/>
    <property type="match status" value="1"/>
</dbReference>
<dbReference type="GO" id="GO:0005886">
    <property type="term" value="C:plasma membrane"/>
    <property type="evidence" value="ECO:0007669"/>
    <property type="project" value="TreeGrafter"/>
</dbReference>
<dbReference type="GO" id="GO:0022857">
    <property type="term" value="F:transmembrane transporter activity"/>
    <property type="evidence" value="ECO:0007669"/>
    <property type="project" value="TreeGrafter"/>
</dbReference>
<evidence type="ECO:0000313" key="5">
    <source>
        <dbReference type="Proteomes" id="UP000199421"/>
    </source>
</evidence>
<dbReference type="STRING" id="407022.SAMN05661044_02535"/>